<gene>
    <name evidence="5" type="ORF">GTHE00462_LOCUS9282</name>
</gene>
<evidence type="ECO:0000256" key="1">
    <source>
        <dbReference type="ARBA" id="ARBA00022574"/>
    </source>
</evidence>
<dbReference type="AlphaFoldDB" id="A0A7S4K2Z8"/>
<evidence type="ECO:0000256" key="4">
    <source>
        <dbReference type="SAM" id="MobiDB-lite"/>
    </source>
</evidence>
<dbReference type="InterPro" id="IPR015943">
    <property type="entry name" value="WD40/YVTN_repeat-like_dom_sf"/>
</dbReference>
<dbReference type="PANTHER" id="PTHR19848">
    <property type="entry name" value="WD40 REPEAT PROTEIN"/>
    <property type="match status" value="1"/>
</dbReference>
<dbReference type="Gene3D" id="2.130.10.10">
    <property type="entry name" value="YVTN repeat-like/Quinoprotein amine dehydrogenase"/>
    <property type="match status" value="2"/>
</dbReference>
<accession>A0A7S4K2Z8</accession>
<evidence type="ECO:0000313" key="5">
    <source>
        <dbReference type="EMBL" id="CAE2282118.1"/>
    </source>
</evidence>
<dbReference type="PANTHER" id="PTHR19848:SF8">
    <property type="entry name" value="F-BOX AND WD REPEAT DOMAIN CONTAINING 7"/>
    <property type="match status" value="1"/>
</dbReference>
<organism evidence="5">
    <name type="scientific">Guillardia theta</name>
    <name type="common">Cryptophyte</name>
    <name type="synonym">Cryptomonas phi</name>
    <dbReference type="NCBI Taxonomy" id="55529"/>
    <lineage>
        <taxon>Eukaryota</taxon>
        <taxon>Cryptophyceae</taxon>
        <taxon>Pyrenomonadales</taxon>
        <taxon>Geminigeraceae</taxon>
        <taxon>Guillardia</taxon>
    </lineage>
</organism>
<dbReference type="InterPro" id="IPR036322">
    <property type="entry name" value="WD40_repeat_dom_sf"/>
</dbReference>
<feature type="compositionally biased region" description="Acidic residues" evidence="4">
    <location>
        <begin position="1"/>
        <end position="10"/>
    </location>
</feature>
<dbReference type="EMBL" id="HBKN01011835">
    <property type="protein sequence ID" value="CAE2282118.1"/>
    <property type="molecule type" value="Transcribed_RNA"/>
</dbReference>
<proteinExistence type="predicted"/>
<dbReference type="PROSITE" id="PS50082">
    <property type="entry name" value="WD_REPEATS_2"/>
    <property type="match status" value="1"/>
</dbReference>
<dbReference type="InterPro" id="IPR001680">
    <property type="entry name" value="WD40_rpt"/>
</dbReference>
<feature type="region of interest" description="Disordered" evidence="4">
    <location>
        <begin position="1"/>
        <end position="50"/>
    </location>
</feature>
<dbReference type="Pfam" id="PF00400">
    <property type="entry name" value="WD40"/>
    <property type="match status" value="2"/>
</dbReference>
<reference evidence="5" key="1">
    <citation type="submission" date="2021-01" db="EMBL/GenBank/DDBJ databases">
        <authorList>
            <person name="Corre E."/>
            <person name="Pelletier E."/>
            <person name="Niang G."/>
            <person name="Scheremetjew M."/>
            <person name="Finn R."/>
            <person name="Kale V."/>
            <person name="Holt S."/>
            <person name="Cochrane G."/>
            <person name="Meng A."/>
            <person name="Brown T."/>
            <person name="Cohen L."/>
        </authorList>
    </citation>
    <scope>NUCLEOTIDE SEQUENCE</scope>
    <source>
        <strain evidence="5">CCMP 2712</strain>
    </source>
</reference>
<feature type="region of interest" description="Disordered" evidence="4">
    <location>
        <begin position="529"/>
        <end position="551"/>
    </location>
</feature>
<keyword evidence="1 3" id="KW-0853">WD repeat</keyword>
<keyword evidence="2" id="KW-0677">Repeat</keyword>
<feature type="repeat" description="WD" evidence="3">
    <location>
        <begin position="378"/>
        <end position="410"/>
    </location>
</feature>
<dbReference type="SMART" id="SM00320">
    <property type="entry name" value="WD40"/>
    <property type="match status" value="4"/>
</dbReference>
<sequence length="551" mass="58996">MQQQEIEEVEERSAGQPVTNARNGEEDMEIRQDPCMKHDPGNPKRADVSERASRFTSTFVRKAASVGQKVDRGLMKAAFMFDKEADKIADLAKEKASTGFSSLSSKASSLKSVIGRKVKEVGKSTIITEAMQEVKSALEIEKVELETPAVAITLTTRQGFGLTSMALHKDSIYCTLESSSMVGKLGSFLRGASRNSKGEMTIWHEELDGKYMQRDINLGSELDGSFSSIAISGDGMFVLGDAKGSLWVLEQNIQHIESSSTAAELKLLHSSQYHTKRVSSLHWRGRTRTIVSAGQDGVLKLVKPTRPAGLGQLKVETLQELRTPNHSPIVRTAMHPDEQRVVALLSSGGVCLARLQNDSEVAEAGNVVAGGKLNLALDNAHAGGSCALDFSSAGDMLVTGGLDGSVAIWSFVGDEMDLLFRLRSDELEGMGSAVTSVSWCGSLCLAAGSGAGAIVIWDLSTALKASDANVIAEAIPVATGGNVLPPQVLSAHEDRVAVLLWDADKRALWSGSEREVKLWGPRFFGSLGEEEGRRGGEGNEMETILDNSGGF</sequence>
<evidence type="ECO:0000256" key="3">
    <source>
        <dbReference type="PROSITE-ProRule" id="PRU00221"/>
    </source>
</evidence>
<dbReference type="PROSITE" id="PS50294">
    <property type="entry name" value="WD_REPEATS_REGION"/>
    <property type="match status" value="1"/>
</dbReference>
<name>A0A7S4K2Z8_GUITH</name>
<protein>
    <submittedName>
        <fullName evidence="5">Uncharacterized protein</fullName>
    </submittedName>
</protein>
<feature type="compositionally biased region" description="Basic and acidic residues" evidence="4">
    <location>
        <begin position="23"/>
        <end position="50"/>
    </location>
</feature>
<evidence type="ECO:0000256" key="2">
    <source>
        <dbReference type="ARBA" id="ARBA00022737"/>
    </source>
</evidence>
<dbReference type="SUPFAM" id="SSF50978">
    <property type="entry name" value="WD40 repeat-like"/>
    <property type="match status" value="1"/>
</dbReference>